<dbReference type="AlphaFoldDB" id="A0A8S9M6G7"/>
<evidence type="ECO:0008006" key="2">
    <source>
        <dbReference type="Google" id="ProtNLM"/>
    </source>
</evidence>
<accession>A0A8S9M6G7</accession>
<evidence type="ECO:0000313" key="1">
    <source>
        <dbReference type="EMBL" id="KAF2615704.1"/>
    </source>
</evidence>
<gene>
    <name evidence="1" type="ORF">F2Q70_00013366</name>
</gene>
<name>A0A8S9M6G7_BRACR</name>
<protein>
    <recommendedName>
        <fullName evidence="2">DUF4216 domain-containing protein</fullName>
    </recommendedName>
</protein>
<sequence length="164" mass="18685">MVRRNFPTTFRRHSDKKCNRCSRRNFVGIFRRISDDIPINSKVVRIPSGPNYVVKSYPKFCTRGYAFTRKGHSKTTYDAGVSSSSGDDVYYGNIKEILEIQFPGMVGLRCVIFYCDWYDTTPDRRVKIDAFGVTSVHSRRTVVVGMHRGTLYVGSVRGTYSVGT</sequence>
<dbReference type="PANTHER" id="PTHR48258">
    <property type="entry name" value="DUF4218 DOMAIN-CONTAINING PROTEIN-RELATED"/>
    <property type="match status" value="1"/>
</dbReference>
<proteinExistence type="predicted"/>
<comment type="caution">
    <text evidence="1">The sequence shown here is derived from an EMBL/GenBank/DDBJ whole genome shotgun (WGS) entry which is preliminary data.</text>
</comment>
<organism evidence="1">
    <name type="scientific">Brassica cretica</name>
    <name type="common">Mustard</name>
    <dbReference type="NCBI Taxonomy" id="69181"/>
    <lineage>
        <taxon>Eukaryota</taxon>
        <taxon>Viridiplantae</taxon>
        <taxon>Streptophyta</taxon>
        <taxon>Embryophyta</taxon>
        <taxon>Tracheophyta</taxon>
        <taxon>Spermatophyta</taxon>
        <taxon>Magnoliopsida</taxon>
        <taxon>eudicotyledons</taxon>
        <taxon>Gunneridae</taxon>
        <taxon>Pentapetalae</taxon>
        <taxon>rosids</taxon>
        <taxon>malvids</taxon>
        <taxon>Brassicales</taxon>
        <taxon>Brassicaceae</taxon>
        <taxon>Brassiceae</taxon>
        <taxon>Brassica</taxon>
    </lineage>
</organism>
<dbReference type="EMBL" id="QGKY02000089">
    <property type="protein sequence ID" value="KAF2615704.1"/>
    <property type="molecule type" value="Genomic_DNA"/>
</dbReference>
<reference evidence="1" key="1">
    <citation type="submission" date="2019-12" db="EMBL/GenBank/DDBJ databases">
        <title>Genome sequencing and annotation of Brassica cretica.</title>
        <authorList>
            <person name="Studholme D.J."/>
            <person name="Sarris P.F."/>
        </authorList>
    </citation>
    <scope>NUCLEOTIDE SEQUENCE</scope>
    <source>
        <strain evidence="1">PFS-102/07</strain>
        <tissue evidence="1">Leaf</tissue>
    </source>
</reference>